<dbReference type="Gene3D" id="3.40.50.150">
    <property type="entry name" value="Vaccinia Virus protein VP39"/>
    <property type="match status" value="1"/>
</dbReference>
<dbReference type="CDD" id="cd02440">
    <property type="entry name" value="AdoMet_MTases"/>
    <property type="match status" value="1"/>
</dbReference>
<dbReference type="EC" id="2.1.1.164" evidence="1"/>
<reference evidence="1 2" key="1">
    <citation type="submission" date="2016-04" db="EMBL/GenBank/DDBJ databases">
        <authorList>
            <person name="Bigi M."/>
            <person name="Bigi F."/>
            <person name="Soria M.A."/>
        </authorList>
    </citation>
    <scope>NUCLEOTIDE SEQUENCE [LARGE SCALE GENOMIC DNA]</scope>
    <source>
        <strain evidence="1 2">6548</strain>
    </source>
</reference>
<dbReference type="InterPro" id="IPR056488">
    <property type="entry name" value="Zn_ribbon_HMPTM"/>
</dbReference>
<dbReference type="RefSeq" id="WP_003900744.1">
    <property type="nucleotide sequence ID" value="NZ_CBFFJB010000003.1"/>
</dbReference>
<dbReference type="GO" id="GO:0102082">
    <property type="term" value="F:demethylrebeccamycin--D-glucose O-methyltransferase activity"/>
    <property type="evidence" value="ECO:0007669"/>
    <property type="project" value="UniProtKB-EC"/>
</dbReference>
<dbReference type="Proteomes" id="UP000189452">
    <property type="component" value="Chromosome"/>
</dbReference>
<comment type="caution">
    <text evidence="1">The sequence shown here is derived from an EMBL/GenBank/DDBJ whole genome shotgun (WGS) entry which is preliminary data.</text>
</comment>
<dbReference type="EMBL" id="LWDQ01000001">
    <property type="protein sequence ID" value="OMH61706.1"/>
    <property type="molecule type" value="Genomic_DNA"/>
</dbReference>
<evidence type="ECO:0000313" key="1">
    <source>
        <dbReference type="EMBL" id="OMH61706.1"/>
    </source>
</evidence>
<dbReference type="InterPro" id="IPR034474">
    <property type="entry name" value="Methyltransferase_Class_D"/>
</dbReference>
<dbReference type="PANTHER" id="PTHR43306:SF1">
    <property type="entry name" value="7,8-DIHYDRO-6-HYDROXYMETHYLPTERIN DIMETHYLTRANSFERASE"/>
    <property type="match status" value="1"/>
</dbReference>
<dbReference type="Pfam" id="PF23545">
    <property type="entry name" value="Zn_ribbon_HMPTM"/>
    <property type="match status" value="1"/>
</dbReference>
<dbReference type="Gene3D" id="3.20.20.70">
    <property type="entry name" value="Aldolase class I"/>
    <property type="match status" value="1"/>
</dbReference>
<dbReference type="SUPFAM" id="SSF53335">
    <property type="entry name" value="S-adenosyl-L-methionine-dependent methyltransferases"/>
    <property type="match status" value="1"/>
</dbReference>
<dbReference type="AlphaFoldDB" id="A0A0E9AHM5"/>
<dbReference type="GO" id="GO:0051536">
    <property type="term" value="F:iron-sulfur cluster binding"/>
    <property type="evidence" value="ECO:0007669"/>
    <property type="project" value="InterPro"/>
</dbReference>
<keyword evidence="1" id="KW-0808">Transferase</keyword>
<dbReference type="Pfam" id="PF04055">
    <property type="entry name" value="Radical_SAM"/>
    <property type="match status" value="1"/>
</dbReference>
<dbReference type="InterPro" id="IPR041698">
    <property type="entry name" value="Methyltransf_25"/>
</dbReference>
<dbReference type="SFLD" id="SFLDG01100">
    <property type="entry name" value="methyltransferase_(Class_D)"/>
    <property type="match status" value="1"/>
</dbReference>
<proteinExistence type="predicted"/>
<dbReference type="CDD" id="cd01335">
    <property type="entry name" value="Radical_SAM"/>
    <property type="match status" value="1"/>
</dbReference>
<dbReference type="Pfam" id="PF13649">
    <property type="entry name" value="Methyltransf_25"/>
    <property type="match status" value="1"/>
</dbReference>
<reference evidence="1 2" key="2">
    <citation type="submission" date="2017-02" db="EMBL/GenBank/DDBJ databases">
        <title>Protein polymorphisms may explain contrasting epidemiological fitness of two variants of a multidrug-resistant Mycobacterium tuberculosis strain.</title>
        <authorList>
            <person name="Bigi M.M."/>
            <person name="Lopez B."/>
            <person name="Blanco F.C."/>
            <person name="Sasiain M.C."/>
            <person name="De La Barrera S."/>
            <person name="Ritacco V."/>
            <person name="Bigi F."/>
            <person name="Soria M.A."/>
        </authorList>
    </citation>
    <scope>NUCLEOTIDE SEQUENCE [LARGE SCALE GENOMIC DNA]</scope>
    <source>
        <strain evidence="1 2">6548</strain>
    </source>
</reference>
<dbReference type="PANTHER" id="PTHR43306">
    <property type="entry name" value="7,8-DIHYDRO-6-HYDROXYMETHYLPTERIN DIMETHYLTRANSFERASE"/>
    <property type="match status" value="1"/>
</dbReference>
<dbReference type="SUPFAM" id="SSF102114">
    <property type="entry name" value="Radical SAM enzymes"/>
    <property type="match status" value="1"/>
</dbReference>
<keyword evidence="1" id="KW-0489">Methyltransferase</keyword>
<accession>A0A0E9AHM5</accession>
<sequence length="788" mass="85479">MTRADGKRDRDEMFVEYTKSICPVCKVVVDAQVNICHDKVYLRKRCREHGSFEALVYGDAQMYLESARFNKPGTFPLRFQTEVRDGCPSDCGLCPDHKQHACLGLIEVNTHCNLDCPICFADSGHQPDGYAITAAQCERMLDTLVAAEGEPEVAMFSGGEPTIHKQLLEFVDAAQARPVKTVIINTNGIRLASDRRFVDQLATRNRPGHPVHIYLQFDGLDEATHRRIRGHDLRDVKQRALDNCAAAGLTVSLVAAVERGLNEHELGAVIRHGMAQPGVQPVVFQPVTHAGRHVQFDPLTRLTNSDIIACITAQLPEWFRPGDFFPVPCCFPSCRSITYLLTDGEHVVPIPRLLNVEDYLDYVSNRVIPDLAIREALENLWSASAVPGTDTMTAQLQRATAALNCAEGCGINLPEALTHLTDRVFAIVIQDFQDPYTLNVKQLMKCCVQQITPDGRLIPFCAYNSVGYREQVREQLTGVPVPDIVPNAIPLAGLLADAPHGSKQANTGGSIARLAGPTRGAPMALPPQQIKACCADAYSRDIVALLLGDSFHPGGATLTRRLADQLGLRSTGDPRRVADIAAGPGASARLLASDYGVAVDGVDISEINVKRAQAAVAQTGLTERVRFHLGDAESVPLPDDTFDALVCECAFCTFPDKNAAAQQFARILRPGGLAGITDVTVGDGGLPAELTPLAAWVACIADARTVTDYTDILEGAGLRTRHIESHDESLLDMIDRIDARITALHVAAPEILADNGIRHDSVRDFTALARAAVQTGRIGYTLMIAEKP</sequence>
<dbReference type="InterPro" id="IPR007197">
    <property type="entry name" value="rSAM"/>
</dbReference>
<dbReference type="SFLD" id="SFLDG01067">
    <property type="entry name" value="SPASM/twitch_domain_containing"/>
    <property type="match status" value="1"/>
</dbReference>
<dbReference type="InterPro" id="IPR013785">
    <property type="entry name" value="Aldolase_TIM"/>
</dbReference>
<protein>
    <submittedName>
        <fullName evidence="1">Demethylrebeccamycin-D-glucose O-methyltransferase</fullName>
        <ecNumber evidence="1">2.1.1.164</ecNumber>
    </submittedName>
</protein>
<dbReference type="PROSITE" id="PS51918">
    <property type="entry name" value="RADICAL_SAM"/>
    <property type="match status" value="1"/>
</dbReference>
<dbReference type="GO" id="GO:0032259">
    <property type="term" value="P:methylation"/>
    <property type="evidence" value="ECO:0007669"/>
    <property type="project" value="UniProtKB-KW"/>
</dbReference>
<name>A0A0E9AHM5_MYCTX</name>
<gene>
    <name evidence="1" type="primary">rebM_9</name>
    <name evidence="1" type="ORF">A4S10_03902</name>
</gene>
<dbReference type="SFLD" id="SFLDS00029">
    <property type="entry name" value="Radical_SAM"/>
    <property type="match status" value="1"/>
</dbReference>
<organism evidence="1 2">
    <name type="scientific">Mycobacterium tuberculosis</name>
    <dbReference type="NCBI Taxonomy" id="1773"/>
    <lineage>
        <taxon>Bacteria</taxon>
        <taxon>Bacillati</taxon>
        <taxon>Actinomycetota</taxon>
        <taxon>Actinomycetes</taxon>
        <taxon>Mycobacteriales</taxon>
        <taxon>Mycobacteriaceae</taxon>
        <taxon>Mycobacterium</taxon>
        <taxon>Mycobacterium tuberculosis complex</taxon>
    </lineage>
</organism>
<dbReference type="InterPro" id="IPR058240">
    <property type="entry name" value="rSAM_sf"/>
</dbReference>
<dbReference type="InterPro" id="IPR029063">
    <property type="entry name" value="SAM-dependent_MTases_sf"/>
</dbReference>
<evidence type="ECO:0000313" key="2">
    <source>
        <dbReference type="Proteomes" id="UP000189452"/>
    </source>
</evidence>